<evidence type="ECO:0000256" key="4">
    <source>
        <dbReference type="ARBA" id="ARBA00023136"/>
    </source>
</evidence>
<feature type="transmembrane region" description="Helical" evidence="5">
    <location>
        <begin position="33"/>
        <end position="52"/>
    </location>
</feature>
<keyword evidence="4 5" id="KW-0472">Membrane</keyword>
<evidence type="ECO:0000256" key="1">
    <source>
        <dbReference type="ARBA" id="ARBA00004127"/>
    </source>
</evidence>
<accession>A0ABT7C9S6</accession>
<keyword evidence="7" id="KW-1185">Reference proteome</keyword>
<evidence type="ECO:0000256" key="3">
    <source>
        <dbReference type="ARBA" id="ARBA00022989"/>
    </source>
</evidence>
<dbReference type="Gene3D" id="1.20.120.1630">
    <property type="match status" value="1"/>
</dbReference>
<reference evidence="6" key="1">
    <citation type="submission" date="2018-03" db="EMBL/GenBank/DDBJ databases">
        <authorList>
            <person name="Nunes O.C."/>
            <person name="Lopes A.R."/>
            <person name="Froufe H."/>
            <person name="Munoz-Merida A."/>
            <person name="Barroso C."/>
            <person name="Egas C."/>
        </authorList>
    </citation>
    <scope>NUCLEOTIDE SEQUENCE</scope>
    <source>
        <strain evidence="6">ON4</strain>
    </source>
</reference>
<evidence type="ECO:0000313" key="7">
    <source>
        <dbReference type="Proteomes" id="UP001170379"/>
    </source>
</evidence>
<sequence>MMSVRIPPPVLMVAAGVAQHLLAGKRKPSGASVAGAVVLGGIGAWLDFSALAQFRRHRTTFNPVEVENASDLVTTGPYAVTRNPMYLGAALEMGAYATYRRSATALLPVALFVVLIDRLQIPAEEAALARKFGAKYRKYQSRVPRWVGTASFRPTGKG</sequence>
<dbReference type="InterPro" id="IPR007318">
    <property type="entry name" value="Phopholipid_MeTrfase"/>
</dbReference>
<evidence type="ECO:0000256" key="2">
    <source>
        <dbReference type="ARBA" id="ARBA00022692"/>
    </source>
</evidence>
<evidence type="ECO:0000256" key="5">
    <source>
        <dbReference type="SAM" id="Phobius"/>
    </source>
</evidence>
<dbReference type="PANTHER" id="PTHR12714">
    <property type="entry name" value="PROTEIN-S ISOPRENYLCYSTEINE O-METHYLTRANSFERASE"/>
    <property type="match status" value="1"/>
</dbReference>
<proteinExistence type="predicted"/>
<keyword evidence="2 5" id="KW-0812">Transmembrane</keyword>
<keyword evidence="3 5" id="KW-1133">Transmembrane helix</keyword>
<protein>
    <submittedName>
        <fullName evidence="6">Isoprenylcysteine carboxylmethyltransferase family protein</fullName>
    </submittedName>
</protein>
<comment type="subcellular location">
    <subcellularLocation>
        <location evidence="1">Endomembrane system</location>
        <topology evidence="1">Multi-pass membrane protein</topology>
    </subcellularLocation>
</comment>
<dbReference type="Proteomes" id="UP001170379">
    <property type="component" value="Unassembled WGS sequence"/>
</dbReference>
<evidence type="ECO:0000313" key="6">
    <source>
        <dbReference type="EMBL" id="MDJ1371863.1"/>
    </source>
</evidence>
<dbReference type="EMBL" id="PXVD01000017">
    <property type="protein sequence ID" value="MDJ1371863.1"/>
    <property type="molecule type" value="Genomic_DNA"/>
</dbReference>
<dbReference type="PANTHER" id="PTHR12714:SF9">
    <property type="entry name" value="PROTEIN-S-ISOPRENYLCYSTEINE O-METHYLTRANSFERASE"/>
    <property type="match status" value="1"/>
</dbReference>
<name>A0ABT7C9S6_9MICO</name>
<organism evidence="6 7">
    <name type="scientific">Gulosibacter molinativorax</name>
    <dbReference type="NCBI Taxonomy" id="256821"/>
    <lineage>
        <taxon>Bacteria</taxon>
        <taxon>Bacillati</taxon>
        <taxon>Actinomycetota</taxon>
        <taxon>Actinomycetes</taxon>
        <taxon>Micrococcales</taxon>
        <taxon>Microbacteriaceae</taxon>
        <taxon>Gulosibacter</taxon>
    </lineage>
</organism>
<dbReference type="Pfam" id="PF04191">
    <property type="entry name" value="PEMT"/>
    <property type="match status" value="1"/>
</dbReference>
<gene>
    <name evidence="6" type="ORF">C7K25_10875</name>
</gene>
<reference evidence="6" key="2">
    <citation type="journal article" date="2022" name="Sci. Rep.">
        <title>In silico prediction of the enzymes involved in the degradation of the herbicide molinate by Gulosibacter molinativorax ON4T.</title>
        <authorList>
            <person name="Lopes A.R."/>
            <person name="Bunin E."/>
            <person name="Viana A.T."/>
            <person name="Froufe H."/>
            <person name="Munoz-Merida A."/>
            <person name="Pinho D."/>
            <person name="Figueiredo J."/>
            <person name="Barroso C."/>
            <person name="Vaz-Moreira I."/>
            <person name="Bellanger X."/>
            <person name="Egas C."/>
            <person name="Nunes O.C."/>
        </authorList>
    </citation>
    <scope>NUCLEOTIDE SEQUENCE</scope>
    <source>
        <strain evidence="6">ON4</strain>
    </source>
</reference>
<comment type="caution">
    <text evidence="6">The sequence shown here is derived from an EMBL/GenBank/DDBJ whole genome shotgun (WGS) entry which is preliminary data.</text>
</comment>